<sequence length="187" mass="20784">MSLRAFTRQPRCQEGCDDDPTHPIPRSLRVPLPRPVSSGAAFPMQTRHPGEAMTHHPCSHPLLSQPKQHRGGLLWNSVVRIFSRLQDKALLVQGHSPILPPQGPACTHARARSRSLSLPLPHSLPLPLSLLGPWRHVLWIVCLLDVSRYTSIPAHPYSPTLGNPPACFLLLRNPLLPLSTFLILDPR</sequence>
<keyword evidence="3" id="KW-1185">Reference proteome</keyword>
<dbReference type="Proteomes" id="UP000593571">
    <property type="component" value="Unassembled WGS sequence"/>
</dbReference>
<dbReference type="EMBL" id="JACASE010000012">
    <property type="protein sequence ID" value="KAF6422717.1"/>
    <property type="molecule type" value="Genomic_DNA"/>
</dbReference>
<dbReference type="AlphaFoldDB" id="A0A7J8DHP3"/>
<protein>
    <submittedName>
        <fullName evidence="2">Uncharacterized protein</fullName>
    </submittedName>
</protein>
<comment type="caution">
    <text evidence="2">The sequence shown here is derived from an EMBL/GenBank/DDBJ whole genome shotgun (WGS) entry which is preliminary data.</text>
</comment>
<name>A0A7J8DHP3_ROUAE</name>
<evidence type="ECO:0000256" key="1">
    <source>
        <dbReference type="SAM" id="MobiDB-lite"/>
    </source>
</evidence>
<accession>A0A7J8DHP3</accession>
<proteinExistence type="predicted"/>
<organism evidence="2 3">
    <name type="scientific">Rousettus aegyptiacus</name>
    <name type="common">Egyptian fruit bat</name>
    <name type="synonym">Pteropus aegyptiacus</name>
    <dbReference type="NCBI Taxonomy" id="9407"/>
    <lineage>
        <taxon>Eukaryota</taxon>
        <taxon>Metazoa</taxon>
        <taxon>Chordata</taxon>
        <taxon>Craniata</taxon>
        <taxon>Vertebrata</taxon>
        <taxon>Euteleostomi</taxon>
        <taxon>Mammalia</taxon>
        <taxon>Eutheria</taxon>
        <taxon>Laurasiatheria</taxon>
        <taxon>Chiroptera</taxon>
        <taxon>Yinpterochiroptera</taxon>
        <taxon>Pteropodoidea</taxon>
        <taxon>Pteropodidae</taxon>
        <taxon>Rousettinae</taxon>
        <taxon>Rousettus</taxon>
    </lineage>
</organism>
<gene>
    <name evidence="2" type="ORF">HJG63_008553</name>
</gene>
<evidence type="ECO:0000313" key="3">
    <source>
        <dbReference type="Proteomes" id="UP000593571"/>
    </source>
</evidence>
<reference evidence="2 3" key="1">
    <citation type="journal article" date="2020" name="Nature">
        <title>Six reference-quality genomes reveal evolution of bat adaptations.</title>
        <authorList>
            <person name="Jebb D."/>
            <person name="Huang Z."/>
            <person name="Pippel M."/>
            <person name="Hughes G.M."/>
            <person name="Lavrichenko K."/>
            <person name="Devanna P."/>
            <person name="Winkler S."/>
            <person name="Jermiin L.S."/>
            <person name="Skirmuntt E.C."/>
            <person name="Katzourakis A."/>
            <person name="Burkitt-Gray L."/>
            <person name="Ray D.A."/>
            <person name="Sullivan K.A.M."/>
            <person name="Roscito J.G."/>
            <person name="Kirilenko B.M."/>
            <person name="Davalos L.M."/>
            <person name="Corthals A.P."/>
            <person name="Power M.L."/>
            <person name="Jones G."/>
            <person name="Ransome R.D."/>
            <person name="Dechmann D.K.N."/>
            <person name="Locatelli A.G."/>
            <person name="Puechmaille S.J."/>
            <person name="Fedrigo O."/>
            <person name="Jarvis E.D."/>
            <person name="Hiller M."/>
            <person name="Vernes S.C."/>
            <person name="Myers E.W."/>
            <person name="Teeling E.C."/>
        </authorList>
    </citation>
    <scope>NUCLEOTIDE SEQUENCE [LARGE SCALE GENOMIC DNA]</scope>
    <source>
        <strain evidence="2">MRouAeg1</strain>
        <tissue evidence="2">Muscle</tissue>
    </source>
</reference>
<feature type="region of interest" description="Disordered" evidence="1">
    <location>
        <begin position="1"/>
        <end position="35"/>
    </location>
</feature>
<evidence type="ECO:0000313" key="2">
    <source>
        <dbReference type="EMBL" id="KAF6422717.1"/>
    </source>
</evidence>
<feature type="compositionally biased region" description="Low complexity" evidence="1">
    <location>
        <begin position="25"/>
        <end position="35"/>
    </location>
</feature>